<keyword evidence="3" id="KW-1185">Reference proteome</keyword>
<evidence type="ECO:0000313" key="3">
    <source>
        <dbReference type="Proteomes" id="UP000745663"/>
    </source>
</evidence>
<reference evidence="2 3" key="1">
    <citation type="submission" date="2020-08" db="EMBL/GenBank/DDBJ databases">
        <title>Description of novel Pseudomonas species.</title>
        <authorList>
            <person name="Duman M."/>
            <person name="Mulet M."/>
            <person name="Altun S."/>
            <person name="Saticioglu I.B."/>
            <person name="Lalucat J."/>
            <person name="Garcia-Valdes E."/>
        </authorList>
    </citation>
    <scope>NUCLEOTIDE SEQUENCE [LARGE SCALE GENOMIC DNA]</scope>
    <source>
        <strain evidence="2 3">P66</strain>
    </source>
</reference>
<evidence type="ECO:0000256" key="1">
    <source>
        <dbReference type="SAM" id="Phobius"/>
    </source>
</evidence>
<gene>
    <name evidence="2" type="ORF">H8F21_06570</name>
</gene>
<comment type="caution">
    <text evidence="2">The sequence shown here is derived from an EMBL/GenBank/DDBJ whole genome shotgun (WGS) entry which is preliminary data.</text>
</comment>
<keyword evidence="1" id="KW-0812">Transmembrane</keyword>
<proteinExistence type="predicted"/>
<keyword evidence="1" id="KW-0472">Membrane</keyword>
<name>A0ABS2BWM7_9PSED</name>
<protein>
    <submittedName>
        <fullName evidence="2">Uncharacterized protein</fullName>
    </submittedName>
</protein>
<keyword evidence="1" id="KW-1133">Transmembrane helix</keyword>
<feature type="transmembrane region" description="Helical" evidence="1">
    <location>
        <begin position="186"/>
        <end position="203"/>
    </location>
</feature>
<dbReference type="RefSeq" id="WP_203481062.1">
    <property type="nucleotide sequence ID" value="NZ_JACOPV010000004.1"/>
</dbReference>
<dbReference type="EMBL" id="JACOPV010000004">
    <property type="protein sequence ID" value="MBM5457234.1"/>
    <property type="molecule type" value="Genomic_DNA"/>
</dbReference>
<organism evidence="2 3">
    <name type="scientific">Pseudomonas arcuscaelestis</name>
    <dbReference type="NCBI Taxonomy" id="2710591"/>
    <lineage>
        <taxon>Bacteria</taxon>
        <taxon>Pseudomonadati</taxon>
        <taxon>Pseudomonadota</taxon>
        <taxon>Gammaproteobacteria</taxon>
        <taxon>Pseudomonadales</taxon>
        <taxon>Pseudomonadaceae</taxon>
        <taxon>Pseudomonas</taxon>
    </lineage>
</organism>
<accession>A0ABS2BWM7</accession>
<dbReference type="Proteomes" id="UP000745663">
    <property type="component" value="Unassembled WGS sequence"/>
</dbReference>
<evidence type="ECO:0000313" key="2">
    <source>
        <dbReference type="EMBL" id="MBM5457234.1"/>
    </source>
</evidence>
<sequence>MSIKVDVLPLDDNTPGMGWLRLSGWTGASEGLEYSVQSSQSREFLQPGKQWTTVAHWFALPGLTPVEGTDALQVQVGPDLIDPLLAASGNANFRITLNHAGQTEATMVRLDKHLLASIASTGAKKPEPTPPPAPAPAPAPIPVPEPELSVAAPEPLIETPITADPISEPVSANAASAKKSRWMPGLLLLLIVLLAVAAGLWWFKQQPEPVASLPPAPEPDTTTTAPAPACSLESMQSLQELAFVQSCIQKAPGSAALLEVINVAKANNNCNVAQRLYANRAQSGDILIATAYAHEYDPKFHQPSECFKAPDNATAAYWYETILGFDATNADAKQRYEELK</sequence>